<evidence type="ECO:0000313" key="8">
    <source>
        <dbReference type="EMBL" id="MED4402459.1"/>
    </source>
</evidence>
<dbReference type="InterPro" id="IPR032694">
    <property type="entry name" value="CopC/D"/>
</dbReference>
<dbReference type="PANTHER" id="PTHR34820:SF4">
    <property type="entry name" value="INNER MEMBRANE PROTEIN YEBZ"/>
    <property type="match status" value="1"/>
</dbReference>
<name>A0ABU6P1R7_9BACI</name>
<protein>
    <submittedName>
        <fullName evidence="8">CopD family protein</fullName>
    </submittedName>
</protein>
<keyword evidence="5 6" id="KW-0472">Membrane</keyword>
<evidence type="ECO:0000256" key="1">
    <source>
        <dbReference type="ARBA" id="ARBA00004651"/>
    </source>
</evidence>
<evidence type="ECO:0000256" key="2">
    <source>
        <dbReference type="ARBA" id="ARBA00022475"/>
    </source>
</evidence>
<dbReference type="InterPro" id="IPR008457">
    <property type="entry name" value="Cu-R_CopD_dom"/>
</dbReference>
<keyword evidence="9" id="KW-1185">Reference proteome</keyword>
<feature type="transmembrane region" description="Helical" evidence="6">
    <location>
        <begin position="179"/>
        <end position="201"/>
    </location>
</feature>
<gene>
    <name evidence="8" type="ORF">P9271_14165</name>
</gene>
<keyword evidence="2" id="KW-1003">Cell membrane</keyword>
<feature type="transmembrane region" description="Helical" evidence="6">
    <location>
        <begin position="6"/>
        <end position="29"/>
    </location>
</feature>
<feature type="domain" description="Copper resistance protein D" evidence="7">
    <location>
        <begin position="176"/>
        <end position="274"/>
    </location>
</feature>
<comment type="subcellular location">
    <subcellularLocation>
        <location evidence="1">Cell membrane</location>
        <topology evidence="1">Multi-pass membrane protein</topology>
    </subcellularLocation>
</comment>
<evidence type="ECO:0000256" key="6">
    <source>
        <dbReference type="SAM" id="Phobius"/>
    </source>
</evidence>
<evidence type="ECO:0000256" key="4">
    <source>
        <dbReference type="ARBA" id="ARBA00022989"/>
    </source>
</evidence>
<dbReference type="RefSeq" id="WP_066228149.1">
    <property type="nucleotide sequence ID" value="NZ_JARTFS010000012.1"/>
</dbReference>
<dbReference type="EMBL" id="JARTFS010000012">
    <property type="protein sequence ID" value="MED4402459.1"/>
    <property type="molecule type" value="Genomic_DNA"/>
</dbReference>
<feature type="transmembrane region" description="Helical" evidence="6">
    <location>
        <begin position="41"/>
        <end position="67"/>
    </location>
</feature>
<keyword evidence="3 6" id="KW-0812">Transmembrane</keyword>
<feature type="transmembrane region" description="Helical" evidence="6">
    <location>
        <begin position="112"/>
        <end position="131"/>
    </location>
</feature>
<evidence type="ECO:0000259" key="7">
    <source>
        <dbReference type="Pfam" id="PF05425"/>
    </source>
</evidence>
<feature type="transmembrane region" description="Helical" evidence="6">
    <location>
        <begin position="341"/>
        <end position="360"/>
    </location>
</feature>
<proteinExistence type="predicted"/>
<feature type="transmembrane region" description="Helical" evidence="6">
    <location>
        <begin position="143"/>
        <end position="167"/>
    </location>
</feature>
<keyword evidence="4 6" id="KW-1133">Transmembrane helix</keyword>
<sequence>MLLIGIISQALLYLCFSLLIGSFLIYLVPNTHRPDINVKKGILMIAIGGIAIFSSFPVLQLILYLAPYDGFIKTLQSVLFSFEVGKAWIFTYIVSNLLFIFVTWVNYRKKNLYAYIGIFFTFLLILALGWSSHAASLDEVKGFITHTIHFTAVSVWIGVLIVVSWFSKNHSNWLNFLKWFTPVALTCFVITIVTGLILMAFVVEFKDYPNSWMIPYGQALLIKHILIVPLLSYAVINSLLIKRKLKKDISFNPKPWAKVESLVILLIFSATAALGEQSPPHATILTKETVSKVFTLLYQGQFKPEMTVQLVFNSASISLMLLAVLFLVLVIISFLKKLPAVMSFIMSLLFVFSVYLSLILSI</sequence>
<evidence type="ECO:0000313" key="9">
    <source>
        <dbReference type="Proteomes" id="UP001342826"/>
    </source>
</evidence>
<organism evidence="8 9">
    <name type="scientific">Metabacillus fastidiosus</name>
    <dbReference type="NCBI Taxonomy" id="1458"/>
    <lineage>
        <taxon>Bacteria</taxon>
        <taxon>Bacillati</taxon>
        <taxon>Bacillota</taxon>
        <taxon>Bacilli</taxon>
        <taxon>Bacillales</taxon>
        <taxon>Bacillaceae</taxon>
        <taxon>Metabacillus</taxon>
    </lineage>
</organism>
<evidence type="ECO:0000256" key="3">
    <source>
        <dbReference type="ARBA" id="ARBA00022692"/>
    </source>
</evidence>
<feature type="transmembrane region" description="Helical" evidence="6">
    <location>
        <begin position="87"/>
        <end position="105"/>
    </location>
</feature>
<comment type="caution">
    <text evidence="8">The sequence shown here is derived from an EMBL/GenBank/DDBJ whole genome shotgun (WGS) entry which is preliminary data.</text>
</comment>
<dbReference type="PANTHER" id="PTHR34820">
    <property type="entry name" value="INNER MEMBRANE PROTEIN YEBZ"/>
    <property type="match status" value="1"/>
</dbReference>
<reference evidence="8 9" key="1">
    <citation type="submission" date="2023-03" db="EMBL/GenBank/DDBJ databases">
        <title>Bacillus Genome Sequencing.</title>
        <authorList>
            <person name="Dunlap C."/>
        </authorList>
    </citation>
    <scope>NUCLEOTIDE SEQUENCE [LARGE SCALE GENOMIC DNA]</scope>
    <source>
        <strain evidence="8 9">NRS-1717</strain>
    </source>
</reference>
<feature type="transmembrane region" description="Helical" evidence="6">
    <location>
        <begin position="221"/>
        <end position="241"/>
    </location>
</feature>
<evidence type="ECO:0000256" key="5">
    <source>
        <dbReference type="ARBA" id="ARBA00023136"/>
    </source>
</evidence>
<feature type="transmembrane region" description="Helical" evidence="6">
    <location>
        <begin position="310"/>
        <end position="335"/>
    </location>
</feature>
<dbReference type="Proteomes" id="UP001342826">
    <property type="component" value="Unassembled WGS sequence"/>
</dbReference>
<accession>A0ABU6P1R7</accession>
<dbReference type="Pfam" id="PF05425">
    <property type="entry name" value="CopD"/>
    <property type="match status" value="1"/>
</dbReference>